<reference evidence="3 4" key="1">
    <citation type="submission" date="2021-12" db="EMBL/GenBank/DDBJ databases">
        <title>Discovery of the Pendulisporaceae a myxobacterial family with distinct sporulation behavior and unique specialized metabolism.</title>
        <authorList>
            <person name="Garcia R."/>
            <person name="Popoff A."/>
            <person name="Bader C.D."/>
            <person name="Loehr J."/>
            <person name="Walesch S."/>
            <person name="Walt C."/>
            <person name="Boldt J."/>
            <person name="Bunk B."/>
            <person name="Haeckl F.J.F.P.J."/>
            <person name="Gunesch A.P."/>
            <person name="Birkelbach J."/>
            <person name="Nuebel U."/>
            <person name="Pietschmann T."/>
            <person name="Bach T."/>
            <person name="Mueller R."/>
        </authorList>
    </citation>
    <scope>NUCLEOTIDE SEQUENCE [LARGE SCALE GENOMIC DNA]</scope>
    <source>
        <strain evidence="3 4">MSr11954</strain>
    </source>
</reference>
<dbReference type="EMBL" id="CP089984">
    <property type="protein sequence ID" value="WXB11498.1"/>
    <property type="molecule type" value="Genomic_DNA"/>
</dbReference>
<gene>
    <name evidence="3" type="ORF">LZC94_26985</name>
</gene>
<dbReference type="RefSeq" id="WP_394821118.1">
    <property type="nucleotide sequence ID" value="NZ_CP089984.1"/>
</dbReference>
<protein>
    <submittedName>
        <fullName evidence="3">Type II secretion system protein GspG</fullName>
    </submittedName>
</protein>
<organism evidence="3 4">
    <name type="scientific">Pendulispora albinea</name>
    <dbReference type="NCBI Taxonomy" id="2741071"/>
    <lineage>
        <taxon>Bacteria</taxon>
        <taxon>Pseudomonadati</taxon>
        <taxon>Myxococcota</taxon>
        <taxon>Myxococcia</taxon>
        <taxon>Myxococcales</taxon>
        <taxon>Sorangiineae</taxon>
        <taxon>Pendulisporaceae</taxon>
        <taxon>Pendulispora</taxon>
    </lineage>
</organism>
<accession>A0ABZ2LKM6</accession>
<evidence type="ECO:0000313" key="4">
    <source>
        <dbReference type="Proteomes" id="UP001370348"/>
    </source>
</evidence>
<sequence length="139" mass="15048">MGFAMARRRESTVFFPWEKKRGVLGVIGRARGRLLLSVVAVAAFVALVWGREEHAASLRATRASLTTTIRAVTAYRADHAGKCPRSLSDLVAGGYTRDIPIDAWGRPLRLTCPGRRDAANFEVSSDGPDGLPGGLDRVE</sequence>
<feature type="domain" description="Type II secretion system protein GspG C-terminal" evidence="2">
    <location>
        <begin position="91"/>
        <end position="136"/>
    </location>
</feature>
<dbReference type="SUPFAM" id="SSF54523">
    <property type="entry name" value="Pili subunits"/>
    <property type="match status" value="1"/>
</dbReference>
<evidence type="ECO:0000256" key="1">
    <source>
        <dbReference type="SAM" id="MobiDB-lite"/>
    </source>
</evidence>
<name>A0ABZ2LKM6_9BACT</name>
<feature type="region of interest" description="Disordered" evidence="1">
    <location>
        <begin position="119"/>
        <end position="139"/>
    </location>
</feature>
<dbReference type="Pfam" id="PF08334">
    <property type="entry name" value="T2SSG"/>
    <property type="match status" value="1"/>
</dbReference>
<dbReference type="InterPro" id="IPR045584">
    <property type="entry name" value="Pilin-like"/>
</dbReference>
<evidence type="ECO:0000313" key="3">
    <source>
        <dbReference type="EMBL" id="WXB11498.1"/>
    </source>
</evidence>
<keyword evidence="4" id="KW-1185">Reference proteome</keyword>
<proteinExistence type="predicted"/>
<dbReference type="Proteomes" id="UP001370348">
    <property type="component" value="Chromosome"/>
</dbReference>
<dbReference type="InterPro" id="IPR013545">
    <property type="entry name" value="T2SS_protein-GspG_C"/>
</dbReference>
<evidence type="ECO:0000259" key="2">
    <source>
        <dbReference type="Pfam" id="PF08334"/>
    </source>
</evidence>
<dbReference type="Gene3D" id="3.30.700.10">
    <property type="entry name" value="Glycoprotein, Type 4 Pilin"/>
    <property type="match status" value="1"/>
</dbReference>